<dbReference type="InterPro" id="IPR002347">
    <property type="entry name" value="SDR_fam"/>
</dbReference>
<dbReference type="FunFam" id="3.40.50.720:FF:000084">
    <property type="entry name" value="Short-chain dehydrogenase reductase"/>
    <property type="match status" value="1"/>
</dbReference>
<dbReference type="GO" id="GO:0016491">
    <property type="term" value="F:oxidoreductase activity"/>
    <property type="evidence" value="ECO:0007669"/>
    <property type="project" value="UniProtKB-KW"/>
</dbReference>
<dbReference type="PRINTS" id="PR00080">
    <property type="entry name" value="SDRFAMILY"/>
</dbReference>
<evidence type="ECO:0000256" key="1">
    <source>
        <dbReference type="ARBA" id="ARBA00006484"/>
    </source>
</evidence>
<dbReference type="EMBL" id="CADCTU010000778">
    <property type="protein sequence ID" value="CAA9352979.1"/>
    <property type="molecule type" value="Genomic_DNA"/>
</dbReference>
<organism evidence="3">
    <name type="scientific">uncultured Gemmatimonadaceae bacterium</name>
    <dbReference type="NCBI Taxonomy" id="246130"/>
    <lineage>
        <taxon>Bacteria</taxon>
        <taxon>Pseudomonadati</taxon>
        <taxon>Gemmatimonadota</taxon>
        <taxon>Gemmatimonadia</taxon>
        <taxon>Gemmatimonadales</taxon>
        <taxon>Gemmatimonadaceae</taxon>
        <taxon>environmental samples</taxon>
    </lineage>
</organism>
<dbReference type="AlphaFoldDB" id="A0A6J4M8X3"/>
<keyword evidence="2" id="KW-0560">Oxidoreductase</keyword>
<dbReference type="InterPro" id="IPR036291">
    <property type="entry name" value="NAD(P)-bd_dom_sf"/>
</dbReference>
<proteinExistence type="inferred from homology"/>
<reference evidence="3" key="1">
    <citation type="submission" date="2020-02" db="EMBL/GenBank/DDBJ databases">
        <authorList>
            <person name="Meier V. D."/>
        </authorList>
    </citation>
    <scope>NUCLEOTIDE SEQUENCE</scope>
    <source>
        <strain evidence="3">AVDCRST_MAG11</strain>
    </source>
</reference>
<dbReference type="Pfam" id="PF13561">
    <property type="entry name" value="adh_short_C2"/>
    <property type="match status" value="1"/>
</dbReference>
<dbReference type="SUPFAM" id="SSF51735">
    <property type="entry name" value="NAD(P)-binding Rossmann-fold domains"/>
    <property type="match status" value="1"/>
</dbReference>
<sequence length="252" mass="25927">MDTKIALITGVSRGLGRSMALHLAAAGVDVIGTYRTNEDQAAAVAREIESRGRRAAVLPLDVGRSETFAAFADAVAGTLRDTFGRPTFDFLVNNAGHGVYATVAETTEAQFDGLVAVQLKGPFFLTQRLLPLIADGGRILNVSTGLARFTLPGYAAYASAKGAVEVLTRYLAQELGPRGITANVLAPGAIATDFGGGVVRDVGAVNQHVAAATALGRVGLPDDVGAAVAVLLSDGGRWINGARIEVSGGQQL</sequence>
<evidence type="ECO:0000256" key="2">
    <source>
        <dbReference type="ARBA" id="ARBA00023002"/>
    </source>
</evidence>
<dbReference type="PANTHER" id="PTHR43639">
    <property type="entry name" value="OXIDOREDUCTASE, SHORT-CHAIN DEHYDROGENASE/REDUCTASE FAMILY (AFU_ORTHOLOGUE AFUA_5G02870)"/>
    <property type="match status" value="1"/>
</dbReference>
<protein>
    <submittedName>
        <fullName evidence="3">Dehydrogenases with different specificities (Related to short-chain alcohol dehydrogenases)</fullName>
    </submittedName>
</protein>
<dbReference type="PANTHER" id="PTHR43639:SF1">
    <property type="entry name" value="SHORT-CHAIN DEHYDROGENASE_REDUCTASE FAMILY PROTEIN"/>
    <property type="match status" value="1"/>
</dbReference>
<accession>A0A6J4M8X3</accession>
<evidence type="ECO:0000313" key="3">
    <source>
        <dbReference type="EMBL" id="CAA9352979.1"/>
    </source>
</evidence>
<dbReference type="PRINTS" id="PR00081">
    <property type="entry name" value="GDHRDH"/>
</dbReference>
<gene>
    <name evidence="3" type="ORF">AVDCRST_MAG11-3631</name>
</gene>
<comment type="similarity">
    <text evidence="1">Belongs to the short-chain dehydrogenases/reductases (SDR) family.</text>
</comment>
<name>A0A6J4M8X3_9BACT</name>
<dbReference type="Gene3D" id="3.40.50.720">
    <property type="entry name" value="NAD(P)-binding Rossmann-like Domain"/>
    <property type="match status" value="1"/>
</dbReference>